<comment type="cofactor">
    <cofactor evidence="2 9">
        <name>Mg(2+)</name>
        <dbReference type="ChEBI" id="CHEBI:18420"/>
    </cofactor>
</comment>
<dbReference type="PANTHER" id="PTHR20941">
    <property type="entry name" value="FOLATE SYNTHESIS PROTEINS"/>
    <property type="match status" value="1"/>
</dbReference>
<evidence type="ECO:0000256" key="1">
    <source>
        <dbReference type="ARBA" id="ARBA00000012"/>
    </source>
</evidence>
<dbReference type="RefSeq" id="WP_110464002.1">
    <property type="nucleotide sequence ID" value="NZ_JAMOFZ010000002.1"/>
</dbReference>
<comment type="caution">
    <text evidence="11">The sequence shown here is derived from an EMBL/GenBank/DDBJ whole genome shotgun (WGS) entry which is preliminary data.</text>
</comment>
<dbReference type="NCBIfam" id="TIGR01496">
    <property type="entry name" value="DHPS"/>
    <property type="match status" value="1"/>
</dbReference>
<comment type="catalytic activity">
    <reaction evidence="1">
        <text>(7,8-dihydropterin-6-yl)methyl diphosphate + 4-aminobenzoate = 7,8-dihydropteroate + diphosphate</text>
        <dbReference type="Rhea" id="RHEA:19949"/>
        <dbReference type="ChEBI" id="CHEBI:17836"/>
        <dbReference type="ChEBI" id="CHEBI:17839"/>
        <dbReference type="ChEBI" id="CHEBI:33019"/>
        <dbReference type="ChEBI" id="CHEBI:72950"/>
        <dbReference type="EC" id="2.5.1.15"/>
    </reaction>
</comment>
<dbReference type="PROSITE" id="PS00793">
    <property type="entry name" value="DHPS_2"/>
    <property type="match status" value="1"/>
</dbReference>
<evidence type="ECO:0000256" key="9">
    <source>
        <dbReference type="RuleBase" id="RU361205"/>
    </source>
</evidence>
<comment type="function">
    <text evidence="9">Catalyzes the condensation of para-aminobenzoate (pABA) with 6-hydroxymethyl-7,8-dihydropterin diphosphate (DHPt-PP) to form 7,8-dihydropteroate (H2Pte), the immediate precursor of folate derivatives.</text>
</comment>
<dbReference type="InterPro" id="IPR045031">
    <property type="entry name" value="DHP_synth-like"/>
</dbReference>
<accession>A0A318SM39</accession>
<dbReference type="EMBL" id="QJTC01000001">
    <property type="protein sequence ID" value="PYE79688.1"/>
    <property type="molecule type" value="Genomic_DNA"/>
</dbReference>
<protein>
    <recommendedName>
        <fullName evidence="4 9">Dihydropteroate synthase</fullName>
        <shortName evidence="9">DHPS</shortName>
        <ecNumber evidence="4 9">2.5.1.15</ecNumber>
    </recommendedName>
    <alternativeName>
        <fullName evidence="9">Dihydropteroate pyrophosphorylase</fullName>
    </alternativeName>
</protein>
<dbReference type="Proteomes" id="UP000247540">
    <property type="component" value="Unassembled WGS sequence"/>
</dbReference>
<dbReference type="Gene3D" id="3.20.20.20">
    <property type="entry name" value="Dihydropteroate synthase-like"/>
    <property type="match status" value="1"/>
</dbReference>
<keyword evidence="7 9" id="KW-0460">Magnesium</keyword>
<keyword evidence="6 9" id="KW-0479">Metal-binding</keyword>
<organism evidence="11 12">
    <name type="scientific">Xylophilus ampelinus</name>
    <dbReference type="NCBI Taxonomy" id="54067"/>
    <lineage>
        <taxon>Bacteria</taxon>
        <taxon>Pseudomonadati</taxon>
        <taxon>Pseudomonadota</taxon>
        <taxon>Betaproteobacteria</taxon>
        <taxon>Burkholderiales</taxon>
        <taxon>Xylophilus</taxon>
    </lineage>
</organism>
<dbReference type="InterPro" id="IPR000489">
    <property type="entry name" value="Pterin-binding_dom"/>
</dbReference>
<evidence type="ECO:0000256" key="5">
    <source>
        <dbReference type="ARBA" id="ARBA00022679"/>
    </source>
</evidence>
<evidence type="ECO:0000313" key="12">
    <source>
        <dbReference type="Proteomes" id="UP000247540"/>
    </source>
</evidence>
<dbReference type="GO" id="GO:0004156">
    <property type="term" value="F:dihydropteroate synthase activity"/>
    <property type="evidence" value="ECO:0007669"/>
    <property type="project" value="UniProtKB-EC"/>
</dbReference>
<dbReference type="PROSITE" id="PS50972">
    <property type="entry name" value="PTERIN_BINDING"/>
    <property type="match status" value="1"/>
</dbReference>
<dbReference type="SUPFAM" id="SSF51717">
    <property type="entry name" value="Dihydropteroate synthetase-like"/>
    <property type="match status" value="1"/>
</dbReference>
<keyword evidence="5 9" id="KW-0808">Transferase</keyword>
<comment type="similarity">
    <text evidence="9">Belongs to the DHPS family.</text>
</comment>
<dbReference type="InterPro" id="IPR011005">
    <property type="entry name" value="Dihydropteroate_synth-like_sf"/>
</dbReference>
<evidence type="ECO:0000313" key="11">
    <source>
        <dbReference type="EMBL" id="PYE79688.1"/>
    </source>
</evidence>
<gene>
    <name evidence="11" type="ORF">DFQ15_1017</name>
</gene>
<dbReference type="GO" id="GO:0046654">
    <property type="term" value="P:tetrahydrofolate biosynthetic process"/>
    <property type="evidence" value="ECO:0007669"/>
    <property type="project" value="UniProtKB-UniPathway"/>
</dbReference>
<feature type="domain" description="Pterin-binding" evidence="10">
    <location>
        <begin position="15"/>
        <end position="267"/>
    </location>
</feature>
<evidence type="ECO:0000256" key="6">
    <source>
        <dbReference type="ARBA" id="ARBA00022723"/>
    </source>
</evidence>
<name>A0A318SM39_9BURK</name>
<dbReference type="AlphaFoldDB" id="A0A318SM39"/>
<dbReference type="UniPathway" id="UPA00077">
    <property type="reaction ID" value="UER00156"/>
</dbReference>
<dbReference type="PROSITE" id="PS00792">
    <property type="entry name" value="DHPS_1"/>
    <property type="match status" value="1"/>
</dbReference>
<evidence type="ECO:0000256" key="2">
    <source>
        <dbReference type="ARBA" id="ARBA00001946"/>
    </source>
</evidence>
<sequence>MHWHTTRFRIDLQRPRIMGIVNVTPDSFSDGGRHGQARSALAHCERLIGDGADILDIGGESTRPGSQPVPLKEELARVLPVVREAVTLGVPVSVDTFKPQVMRAVLDLGADIVNDIWALRLDGAKDVVADHGSCGVCLMHMHREPLSMQASPMEGDPVAPVHVFLAEQVEALKVRGVSPRRIVLDPGIGFGKTVAQNFGLLGRQVAAVPSGYPILSGWSRKSSLGAVTGRAVAHRMVPSVVAAVLAVDRGARIVRVHDVADTVAALAVWQAMQDASTEQRGDFA</sequence>
<keyword evidence="8 9" id="KW-0289">Folate biosynthesis</keyword>
<dbReference type="GO" id="GO:0046656">
    <property type="term" value="P:folic acid biosynthetic process"/>
    <property type="evidence" value="ECO:0007669"/>
    <property type="project" value="UniProtKB-KW"/>
</dbReference>
<dbReference type="PANTHER" id="PTHR20941:SF1">
    <property type="entry name" value="FOLIC ACID SYNTHESIS PROTEIN FOL1"/>
    <property type="match status" value="1"/>
</dbReference>
<evidence type="ECO:0000256" key="7">
    <source>
        <dbReference type="ARBA" id="ARBA00022842"/>
    </source>
</evidence>
<comment type="pathway">
    <text evidence="3 9">Cofactor biosynthesis; tetrahydrofolate biosynthesis; 7,8-dihydrofolate from 2-amino-4-hydroxy-6-hydroxymethyl-7,8-dihydropteridine diphosphate and 4-aminobenzoate: step 1/2.</text>
</comment>
<proteinExistence type="inferred from homology"/>
<evidence type="ECO:0000256" key="8">
    <source>
        <dbReference type="ARBA" id="ARBA00022909"/>
    </source>
</evidence>
<dbReference type="GO" id="GO:0046872">
    <property type="term" value="F:metal ion binding"/>
    <property type="evidence" value="ECO:0007669"/>
    <property type="project" value="UniProtKB-KW"/>
</dbReference>
<reference evidence="11 12" key="1">
    <citation type="submission" date="2018-06" db="EMBL/GenBank/DDBJ databases">
        <title>Genomic Encyclopedia of Type Strains, Phase III (KMG-III): the genomes of soil and plant-associated and newly described type strains.</title>
        <authorList>
            <person name="Whitman W."/>
        </authorList>
    </citation>
    <scope>NUCLEOTIDE SEQUENCE [LARGE SCALE GENOMIC DNA]</scope>
    <source>
        <strain evidence="11 12">CECT 7646</strain>
    </source>
</reference>
<dbReference type="Pfam" id="PF00809">
    <property type="entry name" value="Pterin_bind"/>
    <property type="match status" value="1"/>
</dbReference>
<evidence type="ECO:0000256" key="4">
    <source>
        <dbReference type="ARBA" id="ARBA00012458"/>
    </source>
</evidence>
<evidence type="ECO:0000259" key="10">
    <source>
        <dbReference type="PROSITE" id="PS50972"/>
    </source>
</evidence>
<dbReference type="InterPro" id="IPR006390">
    <property type="entry name" value="DHP_synth_dom"/>
</dbReference>
<evidence type="ECO:0000256" key="3">
    <source>
        <dbReference type="ARBA" id="ARBA00004763"/>
    </source>
</evidence>
<dbReference type="OrthoDB" id="9811744at2"/>
<dbReference type="CDD" id="cd00739">
    <property type="entry name" value="DHPS"/>
    <property type="match status" value="1"/>
</dbReference>
<keyword evidence="12" id="KW-1185">Reference proteome</keyword>
<dbReference type="GO" id="GO:0005829">
    <property type="term" value="C:cytosol"/>
    <property type="evidence" value="ECO:0007669"/>
    <property type="project" value="TreeGrafter"/>
</dbReference>
<dbReference type="EC" id="2.5.1.15" evidence="4 9"/>